<keyword evidence="2" id="KW-1133">Transmembrane helix</keyword>
<keyword evidence="2" id="KW-0472">Membrane</keyword>
<evidence type="ECO:0000313" key="3">
    <source>
        <dbReference type="EMBL" id="KZS98424.1"/>
    </source>
</evidence>
<dbReference type="EMBL" id="KV419395">
    <property type="protein sequence ID" value="KZS98424.1"/>
    <property type="molecule type" value="Genomic_DNA"/>
</dbReference>
<organism evidence="3 4">
    <name type="scientific">Sistotremastrum niveocremeum HHB9708</name>
    <dbReference type="NCBI Taxonomy" id="1314777"/>
    <lineage>
        <taxon>Eukaryota</taxon>
        <taxon>Fungi</taxon>
        <taxon>Dikarya</taxon>
        <taxon>Basidiomycota</taxon>
        <taxon>Agaricomycotina</taxon>
        <taxon>Agaricomycetes</taxon>
        <taxon>Sistotremastrales</taxon>
        <taxon>Sistotremastraceae</taxon>
        <taxon>Sertulicium</taxon>
        <taxon>Sertulicium niveocremeum</taxon>
    </lineage>
</organism>
<evidence type="ECO:0000256" key="1">
    <source>
        <dbReference type="SAM" id="MobiDB-lite"/>
    </source>
</evidence>
<keyword evidence="2" id="KW-0812">Transmembrane</keyword>
<feature type="transmembrane region" description="Helical" evidence="2">
    <location>
        <begin position="15"/>
        <end position="37"/>
    </location>
</feature>
<keyword evidence="4" id="KW-1185">Reference proteome</keyword>
<name>A0A165A358_9AGAM</name>
<accession>A0A165A358</accession>
<protein>
    <submittedName>
        <fullName evidence="3">Uncharacterized protein</fullName>
    </submittedName>
</protein>
<sequence>MDPEPSLSSSFRRAVWLLLAGDLLLDWETILGTLSLLGGTQRSGSRLGSSMPLLSAAGGFSRVC</sequence>
<dbReference type="Proteomes" id="UP000076722">
    <property type="component" value="Unassembled WGS sequence"/>
</dbReference>
<evidence type="ECO:0000256" key="2">
    <source>
        <dbReference type="SAM" id="Phobius"/>
    </source>
</evidence>
<gene>
    <name evidence="3" type="ORF">SISNIDRAFT_448651</name>
</gene>
<dbReference type="AlphaFoldDB" id="A0A165A358"/>
<evidence type="ECO:0000313" key="4">
    <source>
        <dbReference type="Proteomes" id="UP000076722"/>
    </source>
</evidence>
<proteinExistence type="predicted"/>
<feature type="region of interest" description="Disordered" evidence="1">
    <location>
        <begin position="40"/>
        <end position="64"/>
    </location>
</feature>
<feature type="compositionally biased region" description="Low complexity" evidence="1">
    <location>
        <begin position="40"/>
        <end position="50"/>
    </location>
</feature>
<reference evidence="3 4" key="1">
    <citation type="journal article" date="2016" name="Mol. Biol. Evol.">
        <title>Comparative Genomics of Early-Diverging Mushroom-Forming Fungi Provides Insights into the Origins of Lignocellulose Decay Capabilities.</title>
        <authorList>
            <person name="Nagy L.G."/>
            <person name="Riley R."/>
            <person name="Tritt A."/>
            <person name="Adam C."/>
            <person name="Daum C."/>
            <person name="Floudas D."/>
            <person name="Sun H."/>
            <person name="Yadav J.S."/>
            <person name="Pangilinan J."/>
            <person name="Larsson K.H."/>
            <person name="Matsuura K."/>
            <person name="Barry K."/>
            <person name="Labutti K."/>
            <person name="Kuo R."/>
            <person name="Ohm R.A."/>
            <person name="Bhattacharya S.S."/>
            <person name="Shirouzu T."/>
            <person name="Yoshinaga Y."/>
            <person name="Martin F.M."/>
            <person name="Grigoriev I.V."/>
            <person name="Hibbett D.S."/>
        </authorList>
    </citation>
    <scope>NUCLEOTIDE SEQUENCE [LARGE SCALE GENOMIC DNA]</scope>
    <source>
        <strain evidence="3 4">HHB9708</strain>
    </source>
</reference>